<evidence type="ECO:0000313" key="1">
    <source>
        <dbReference type="EMBL" id="KAJ4461646.1"/>
    </source>
</evidence>
<gene>
    <name evidence="1" type="ORF">PAPYR_1759</name>
</gene>
<proteinExistence type="predicted"/>
<accession>A0ABQ8UTB8</accession>
<evidence type="ECO:0000313" key="2">
    <source>
        <dbReference type="Proteomes" id="UP001141327"/>
    </source>
</evidence>
<dbReference type="EMBL" id="JAPMOS010000006">
    <property type="protein sequence ID" value="KAJ4461646.1"/>
    <property type="molecule type" value="Genomic_DNA"/>
</dbReference>
<organism evidence="1 2">
    <name type="scientific">Paratrimastix pyriformis</name>
    <dbReference type="NCBI Taxonomy" id="342808"/>
    <lineage>
        <taxon>Eukaryota</taxon>
        <taxon>Metamonada</taxon>
        <taxon>Preaxostyla</taxon>
        <taxon>Paratrimastigidae</taxon>
        <taxon>Paratrimastix</taxon>
    </lineage>
</organism>
<protein>
    <submittedName>
        <fullName evidence="1">Uncharacterized protein</fullName>
    </submittedName>
</protein>
<name>A0ABQ8UTB8_9EUKA</name>
<reference evidence="1" key="1">
    <citation type="journal article" date="2022" name="bioRxiv">
        <title>Genomics of Preaxostyla Flagellates Illuminates Evolutionary Transitions and the Path Towards Mitochondrial Loss.</title>
        <authorList>
            <person name="Novak L.V.F."/>
            <person name="Treitli S.C."/>
            <person name="Pyrih J."/>
            <person name="Halakuc P."/>
            <person name="Pipaliya S.V."/>
            <person name="Vacek V."/>
            <person name="Brzon O."/>
            <person name="Soukal P."/>
            <person name="Eme L."/>
            <person name="Dacks J.B."/>
            <person name="Karnkowska A."/>
            <person name="Elias M."/>
            <person name="Hampl V."/>
        </authorList>
    </citation>
    <scope>NUCLEOTIDE SEQUENCE</scope>
    <source>
        <strain evidence="1">RCP-MX</strain>
    </source>
</reference>
<sequence length="210" mass="23009">MKQIPFGRVGGNRLLMEPCLESTCLVNSLAVPIVSKHLMAAVELYDTGDVVNVYLYDISPAAGKQLYVLTNCEHPALKASTDCKMFKAHYIGQVIDPIRGWGRFRKFALSDEGHITSDPELADTGYTISEQYWYRQGSQWTIEFEFPQALGGSGRLRSYAARTSSVVVAADRSSAEACRPTDRCLASSYVAATVDELAGLPGTPSSRWST</sequence>
<comment type="caution">
    <text evidence="1">The sequence shown here is derived from an EMBL/GenBank/DDBJ whole genome shotgun (WGS) entry which is preliminary data.</text>
</comment>
<dbReference type="Proteomes" id="UP001141327">
    <property type="component" value="Unassembled WGS sequence"/>
</dbReference>
<keyword evidence="2" id="KW-1185">Reference proteome</keyword>